<dbReference type="InterPro" id="IPR038765">
    <property type="entry name" value="Papain-like_cys_pep_sf"/>
</dbReference>
<accession>A0A3A5JRA6</accession>
<comment type="caution">
    <text evidence="7">The sequence shown here is derived from an EMBL/GenBank/DDBJ whole genome shotgun (WGS) entry which is preliminary data.</text>
</comment>
<dbReference type="AlphaFoldDB" id="A0A3A5JRA6"/>
<protein>
    <recommendedName>
        <fullName evidence="6">NlpC/P60 domain-containing protein</fullName>
    </recommendedName>
</protein>
<comment type="similarity">
    <text evidence="1">Belongs to the peptidase C40 family.</text>
</comment>
<dbReference type="InterPro" id="IPR052062">
    <property type="entry name" value="Murein_DD/LD_carboxypeptidase"/>
</dbReference>
<dbReference type="GO" id="GO:0008234">
    <property type="term" value="F:cysteine-type peptidase activity"/>
    <property type="evidence" value="ECO:0007669"/>
    <property type="project" value="UniProtKB-KW"/>
</dbReference>
<dbReference type="InterPro" id="IPR000064">
    <property type="entry name" value="NLP_P60_dom"/>
</dbReference>
<keyword evidence="4" id="KW-0378">Hydrolase</keyword>
<dbReference type="PANTHER" id="PTHR47360">
    <property type="entry name" value="MUREIN DD-ENDOPEPTIDASE MEPS/MUREIN LD-CARBOXYPEPTIDASE"/>
    <property type="match status" value="1"/>
</dbReference>
<evidence type="ECO:0000313" key="7">
    <source>
        <dbReference type="EMBL" id="RJT22230.1"/>
    </source>
</evidence>
<proteinExistence type="inferred from homology"/>
<keyword evidence="3" id="KW-0732">Signal</keyword>
<evidence type="ECO:0000256" key="1">
    <source>
        <dbReference type="ARBA" id="ARBA00007074"/>
    </source>
</evidence>
<dbReference type="Pfam" id="PF00877">
    <property type="entry name" value="NLPC_P60"/>
    <property type="match status" value="1"/>
</dbReference>
<evidence type="ECO:0000256" key="2">
    <source>
        <dbReference type="ARBA" id="ARBA00022670"/>
    </source>
</evidence>
<dbReference type="PANTHER" id="PTHR47360:SF1">
    <property type="entry name" value="ENDOPEPTIDASE NLPC-RELATED"/>
    <property type="match status" value="1"/>
</dbReference>
<sequence length="165" mass="18743">MISHLIKIILFSLFIISPLFAHYIHAEPLERNSLFAELSLRPSDISQTKVSDFYNKWKGVKYKWGGSSKAGIDCSALTQVAFKKLHINLPRTTMQQVKQGTVVEKEELKVGDLVFFKTTPQQRHVGIYVGKGKFMHASTSKGVTISELDNPYWLAHYELSKRVTS</sequence>
<gene>
    <name evidence="7" type="ORF">D6029_13285</name>
</gene>
<dbReference type="EMBL" id="QZWH01000027">
    <property type="protein sequence ID" value="RJT22230.1"/>
    <property type="molecule type" value="Genomic_DNA"/>
</dbReference>
<organism evidence="7 8">
    <name type="scientific">Buttiauxella izardii</name>
    <dbReference type="NCBI Taxonomy" id="82991"/>
    <lineage>
        <taxon>Bacteria</taxon>
        <taxon>Pseudomonadati</taxon>
        <taxon>Pseudomonadota</taxon>
        <taxon>Gammaproteobacteria</taxon>
        <taxon>Enterobacterales</taxon>
        <taxon>Enterobacteriaceae</taxon>
        <taxon>Buttiauxella</taxon>
    </lineage>
</organism>
<evidence type="ECO:0000256" key="5">
    <source>
        <dbReference type="ARBA" id="ARBA00022807"/>
    </source>
</evidence>
<evidence type="ECO:0000256" key="4">
    <source>
        <dbReference type="ARBA" id="ARBA00022801"/>
    </source>
</evidence>
<dbReference type="RefSeq" id="WP_120065194.1">
    <property type="nucleotide sequence ID" value="NZ_QZWH01000027.1"/>
</dbReference>
<dbReference type="Gene3D" id="3.90.1720.10">
    <property type="entry name" value="endopeptidase domain like (from Nostoc punctiforme)"/>
    <property type="match status" value="1"/>
</dbReference>
<reference evidence="7 8" key="1">
    <citation type="submission" date="2018-09" db="EMBL/GenBank/DDBJ databases">
        <title>Draft genome sequence of Buttiauxella izardii CCUG 35510T.</title>
        <authorList>
            <person name="Salva-Serra F."/>
            <person name="Marathe N."/>
            <person name="Moore E."/>
            <person name="Stadler-Svensson L."/>
            <person name="Engstrom-Jakobsson H."/>
        </authorList>
    </citation>
    <scope>NUCLEOTIDE SEQUENCE [LARGE SCALE GENOMIC DNA]</scope>
    <source>
        <strain evidence="7 8">CCUG 35510</strain>
    </source>
</reference>
<dbReference type="OrthoDB" id="9807055at2"/>
<name>A0A3A5JRA6_9ENTR</name>
<evidence type="ECO:0000259" key="6">
    <source>
        <dbReference type="PROSITE" id="PS51935"/>
    </source>
</evidence>
<dbReference type="GO" id="GO:0006508">
    <property type="term" value="P:proteolysis"/>
    <property type="evidence" value="ECO:0007669"/>
    <property type="project" value="UniProtKB-KW"/>
</dbReference>
<dbReference type="PROSITE" id="PS51935">
    <property type="entry name" value="NLPC_P60"/>
    <property type="match status" value="1"/>
</dbReference>
<evidence type="ECO:0000256" key="3">
    <source>
        <dbReference type="ARBA" id="ARBA00022729"/>
    </source>
</evidence>
<keyword evidence="8" id="KW-1185">Reference proteome</keyword>
<dbReference type="SUPFAM" id="SSF54001">
    <property type="entry name" value="Cysteine proteinases"/>
    <property type="match status" value="1"/>
</dbReference>
<evidence type="ECO:0000313" key="8">
    <source>
        <dbReference type="Proteomes" id="UP000276295"/>
    </source>
</evidence>
<dbReference type="Proteomes" id="UP000276295">
    <property type="component" value="Unassembled WGS sequence"/>
</dbReference>
<feature type="domain" description="NlpC/P60" evidence="6">
    <location>
        <begin position="44"/>
        <end position="164"/>
    </location>
</feature>
<keyword evidence="5" id="KW-0788">Thiol protease</keyword>
<keyword evidence="2" id="KW-0645">Protease</keyword>